<reference evidence="4 5" key="1">
    <citation type="submission" date="2016-11" db="EMBL/GenBank/DDBJ databases">
        <title>Complete genome sequence of Sulfitobacter sp. AM1-D1, a toxic bacteria associated with marine dinoflagellate Alexandrium minutum in East China Sea.</title>
        <authorList>
            <person name="Yang Q."/>
            <person name="Zhang X."/>
            <person name="Tian X."/>
        </authorList>
    </citation>
    <scope>NUCLEOTIDE SEQUENCE [LARGE SCALE GENOMIC DNA]</scope>
    <source>
        <strain evidence="4 5">AM1-D1</strain>
    </source>
</reference>
<dbReference type="STRING" id="1917485.BOO69_08140"/>
<dbReference type="GO" id="GO:0006979">
    <property type="term" value="P:response to oxidative stress"/>
    <property type="evidence" value="ECO:0007669"/>
    <property type="project" value="InterPro"/>
</dbReference>
<dbReference type="PANTHER" id="PTHR11475:SF4">
    <property type="entry name" value="CHORION PEROXIDASE"/>
    <property type="match status" value="1"/>
</dbReference>
<evidence type="ECO:0000313" key="5">
    <source>
        <dbReference type="Proteomes" id="UP000181897"/>
    </source>
</evidence>
<organism evidence="4 5">
    <name type="scientific">Sulfitobacter alexandrii</name>
    <dbReference type="NCBI Taxonomy" id="1917485"/>
    <lineage>
        <taxon>Bacteria</taxon>
        <taxon>Pseudomonadati</taxon>
        <taxon>Pseudomonadota</taxon>
        <taxon>Alphaproteobacteria</taxon>
        <taxon>Rhodobacterales</taxon>
        <taxon>Roseobacteraceae</taxon>
        <taxon>Sulfitobacter</taxon>
    </lineage>
</organism>
<dbReference type="InterPro" id="IPR019791">
    <property type="entry name" value="Haem_peroxidase_animal"/>
</dbReference>
<evidence type="ECO:0000313" key="4">
    <source>
        <dbReference type="EMBL" id="APE43388.1"/>
    </source>
</evidence>
<dbReference type="Proteomes" id="UP000181897">
    <property type="component" value="Chromosome"/>
</dbReference>
<dbReference type="PANTHER" id="PTHR11475">
    <property type="entry name" value="OXIDASE/PEROXIDASE"/>
    <property type="match status" value="1"/>
</dbReference>
<dbReference type="InterPro" id="IPR037120">
    <property type="entry name" value="Haem_peroxidase_sf_animal"/>
</dbReference>
<protein>
    <recommendedName>
        <fullName evidence="6">Heme peroxidase</fullName>
    </recommendedName>
</protein>
<dbReference type="Pfam" id="PF03098">
    <property type="entry name" value="An_peroxidase"/>
    <property type="match status" value="1"/>
</dbReference>
<dbReference type="AlphaFoldDB" id="A0A1J0WGC4"/>
<proteinExistence type="predicted"/>
<dbReference type="InterPro" id="IPR010255">
    <property type="entry name" value="Haem_peroxidase_sf"/>
</dbReference>
<keyword evidence="3" id="KW-0325">Glycoprotein</keyword>
<dbReference type="GO" id="GO:0004601">
    <property type="term" value="F:peroxidase activity"/>
    <property type="evidence" value="ECO:0007669"/>
    <property type="project" value="InterPro"/>
</dbReference>
<dbReference type="KEGG" id="suam:BOO69_08140"/>
<evidence type="ECO:0008006" key="6">
    <source>
        <dbReference type="Google" id="ProtNLM"/>
    </source>
</evidence>
<dbReference type="Gene3D" id="1.10.640.10">
    <property type="entry name" value="Haem peroxidase domain superfamily, animal type"/>
    <property type="match status" value="1"/>
</dbReference>
<name>A0A1J0WGC4_9RHOB</name>
<evidence type="ECO:0000256" key="2">
    <source>
        <dbReference type="ARBA" id="ARBA00022525"/>
    </source>
</evidence>
<keyword evidence="2" id="KW-0964">Secreted</keyword>
<dbReference type="GO" id="GO:0005576">
    <property type="term" value="C:extracellular region"/>
    <property type="evidence" value="ECO:0007669"/>
    <property type="project" value="UniProtKB-SubCell"/>
</dbReference>
<gene>
    <name evidence="4" type="ORF">BOO69_08140</name>
</gene>
<dbReference type="EMBL" id="CP018076">
    <property type="protein sequence ID" value="APE43388.1"/>
    <property type="molecule type" value="Genomic_DNA"/>
</dbReference>
<dbReference type="SUPFAM" id="SSF48113">
    <property type="entry name" value="Heme-dependent peroxidases"/>
    <property type="match status" value="1"/>
</dbReference>
<evidence type="ECO:0000256" key="3">
    <source>
        <dbReference type="ARBA" id="ARBA00023180"/>
    </source>
</evidence>
<accession>A0A1J0WGC4</accession>
<sequence>MTKQYHGLSRLDQLAKTCLEGNGPNAVFPRVLDRMLKRNPVHIDNISHADVIDALTDLSVTMGRDDQTDGPAEAGMTFLGQFVDHDITLDATSALGSRIDPATITNVRTPNLDLDCVYGAGPEASPHLYGNGAAEQFLMFGREENHLDLARTCSGKALIGDPRNDENVIVAQIQSIFIRLHNILMTYRQENGDTAKDIKTCAMAGMDAGVWADHVVPSLEDFEQVRRFIRLHYQYIVWNEMLPAFVDKACLEAAWHHDVLPPMAPVMPVEFTGAAYRFGHATTQFQYKLRKDGDPLGLFSTLGFGPRPESANMDYDVMFHMTGGGTHQHARPVGTGLGLPLLNLPFVHDPIRLKDIDHTLTLDQSRNLPLRNMIRDRYTYELASGQMAAAHFGIDKRPEVPDPLKDKGFRKTPLWFYCLQEAEEFGGGRLTGVGGTLVAGVFANLLKRDKASVYHVPHFKPWHGFTGNESVLAGIIAFVEKHYGDVAFAPNLRCGPTAAEWQANTPGT</sequence>
<evidence type="ECO:0000256" key="1">
    <source>
        <dbReference type="ARBA" id="ARBA00004613"/>
    </source>
</evidence>
<keyword evidence="5" id="KW-1185">Reference proteome</keyword>
<dbReference type="RefSeq" id="WP_071971719.1">
    <property type="nucleotide sequence ID" value="NZ_CP018076.1"/>
</dbReference>
<comment type="subcellular location">
    <subcellularLocation>
        <location evidence="1">Secreted</location>
    </subcellularLocation>
</comment>
<dbReference type="GO" id="GO:0020037">
    <property type="term" value="F:heme binding"/>
    <property type="evidence" value="ECO:0007669"/>
    <property type="project" value="InterPro"/>
</dbReference>